<gene>
    <name evidence="3" type="ORF">PIB30_037289</name>
</gene>
<reference evidence="3 4" key="1">
    <citation type="journal article" date="2023" name="Plants (Basel)">
        <title>Bridging the Gap: Combining Genomics and Transcriptomics Approaches to Understand Stylosanthes scabra, an Orphan Legume from the Brazilian Caatinga.</title>
        <authorList>
            <person name="Ferreira-Neto J.R.C."/>
            <person name="da Silva M.D."/>
            <person name="Binneck E."/>
            <person name="de Melo N.F."/>
            <person name="da Silva R.H."/>
            <person name="de Melo A.L.T.M."/>
            <person name="Pandolfi V."/>
            <person name="Bustamante F.O."/>
            <person name="Brasileiro-Vidal A.C."/>
            <person name="Benko-Iseppon A.M."/>
        </authorList>
    </citation>
    <scope>NUCLEOTIDE SEQUENCE [LARGE SCALE GENOMIC DNA]</scope>
    <source>
        <tissue evidence="3">Leaves</tissue>
    </source>
</reference>
<comment type="caution">
    <text evidence="3">The sequence shown here is derived from an EMBL/GenBank/DDBJ whole genome shotgun (WGS) entry which is preliminary data.</text>
</comment>
<dbReference type="PROSITE" id="PS51375">
    <property type="entry name" value="PPR"/>
    <property type="match status" value="4"/>
</dbReference>
<dbReference type="PANTHER" id="PTHR47926">
    <property type="entry name" value="PENTATRICOPEPTIDE REPEAT-CONTAINING PROTEIN"/>
    <property type="match status" value="1"/>
</dbReference>
<evidence type="ECO:0000256" key="1">
    <source>
        <dbReference type="ARBA" id="ARBA00022737"/>
    </source>
</evidence>
<accession>A0ABU6WDS9</accession>
<dbReference type="Pfam" id="PF13041">
    <property type="entry name" value="PPR_2"/>
    <property type="match status" value="2"/>
</dbReference>
<dbReference type="Pfam" id="PF20431">
    <property type="entry name" value="E_motif"/>
    <property type="match status" value="1"/>
</dbReference>
<proteinExistence type="predicted"/>
<name>A0ABU6WDS9_9FABA</name>
<feature type="repeat" description="PPR" evidence="2">
    <location>
        <begin position="264"/>
        <end position="298"/>
    </location>
</feature>
<keyword evidence="4" id="KW-1185">Reference proteome</keyword>
<dbReference type="EMBL" id="JASCZI010181429">
    <property type="protein sequence ID" value="MED6183372.1"/>
    <property type="molecule type" value="Genomic_DNA"/>
</dbReference>
<feature type="repeat" description="PPR" evidence="2">
    <location>
        <begin position="401"/>
        <end position="431"/>
    </location>
</feature>
<dbReference type="NCBIfam" id="TIGR00756">
    <property type="entry name" value="PPR"/>
    <property type="match status" value="4"/>
</dbReference>
<keyword evidence="1" id="KW-0677">Repeat</keyword>
<evidence type="ECO:0000313" key="3">
    <source>
        <dbReference type="EMBL" id="MED6183372.1"/>
    </source>
</evidence>
<dbReference type="Gene3D" id="1.25.40.10">
    <property type="entry name" value="Tetratricopeptide repeat domain"/>
    <property type="match status" value="3"/>
</dbReference>
<evidence type="ECO:0008006" key="5">
    <source>
        <dbReference type="Google" id="ProtNLM"/>
    </source>
</evidence>
<sequence>MLDSCNTPNLTNKDYNLPLIWQKCTNLRSLKQIHASMVVKGFTLDKTFLTQLLLRTAWCTFGPTTHYAHKVFGQIPKPDTFMWNAMIRTSTHGPDPLQAVAFYAEMAARDVRPDAVTFPPLIRACNILLWIGTGSAIQGKVWILGFGSDKFIKTSLLSLHANCGDLRISHDLFHDGAMEDVVAWRGALKAARKLFDEMPDKSLAFWKVLISRYATGGDMIRARKLFYEMPKRSLGSSNGMISRYAERGDMMSARKLFDEMTERNVFTWNTMISGYVLGGMNQKALDLFKEMMRIGECPNKVTLCRVLSSCAKLGDLETGKKIHEKILEMNSGEISTFLGTALVDMYAKCGSIVKALQVFWSIKDKDVISWSSAIYGLAFHGHAEESIDLFQEMQRTKLCPNAVTFLCVLKACSHAGKVEEGFKFFDLMRIKYNIEPEISHFGCMVDMLGRAGHLKEAFDFIASMKMTPSAPIWRSLLGSCKVYGDVKLAKRANEELLKMRSNKSSDYMLMANVYTWQGNQDEAERQRELMKDSGVRKDAGSCTLA</sequence>
<organism evidence="3 4">
    <name type="scientific">Stylosanthes scabra</name>
    <dbReference type="NCBI Taxonomy" id="79078"/>
    <lineage>
        <taxon>Eukaryota</taxon>
        <taxon>Viridiplantae</taxon>
        <taxon>Streptophyta</taxon>
        <taxon>Embryophyta</taxon>
        <taxon>Tracheophyta</taxon>
        <taxon>Spermatophyta</taxon>
        <taxon>Magnoliopsida</taxon>
        <taxon>eudicotyledons</taxon>
        <taxon>Gunneridae</taxon>
        <taxon>Pentapetalae</taxon>
        <taxon>rosids</taxon>
        <taxon>fabids</taxon>
        <taxon>Fabales</taxon>
        <taxon>Fabaceae</taxon>
        <taxon>Papilionoideae</taxon>
        <taxon>50 kb inversion clade</taxon>
        <taxon>dalbergioids sensu lato</taxon>
        <taxon>Dalbergieae</taxon>
        <taxon>Pterocarpus clade</taxon>
        <taxon>Stylosanthes</taxon>
    </lineage>
</organism>
<feature type="repeat" description="PPR" evidence="2">
    <location>
        <begin position="366"/>
        <end position="400"/>
    </location>
</feature>
<dbReference type="PANTHER" id="PTHR47926:SF391">
    <property type="entry name" value="TETRATRICOPEPTIDE-LIKE HELICAL DOMAIN SUPERFAMILY"/>
    <property type="match status" value="1"/>
</dbReference>
<dbReference type="Proteomes" id="UP001341840">
    <property type="component" value="Unassembled WGS sequence"/>
</dbReference>
<evidence type="ECO:0000256" key="2">
    <source>
        <dbReference type="PROSITE-ProRule" id="PRU00708"/>
    </source>
</evidence>
<dbReference type="Pfam" id="PF01535">
    <property type="entry name" value="PPR"/>
    <property type="match status" value="2"/>
</dbReference>
<protein>
    <recommendedName>
        <fullName evidence="5">Pentatricopeptide repeat-containing protein</fullName>
    </recommendedName>
</protein>
<evidence type="ECO:0000313" key="4">
    <source>
        <dbReference type="Proteomes" id="UP001341840"/>
    </source>
</evidence>
<dbReference type="InterPro" id="IPR011990">
    <property type="entry name" value="TPR-like_helical_dom_sf"/>
</dbReference>
<dbReference type="InterPro" id="IPR046848">
    <property type="entry name" value="E_motif"/>
</dbReference>
<feature type="repeat" description="PPR" evidence="2">
    <location>
        <begin position="79"/>
        <end position="113"/>
    </location>
</feature>
<dbReference type="InterPro" id="IPR002885">
    <property type="entry name" value="PPR_rpt"/>
</dbReference>
<dbReference type="InterPro" id="IPR046960">
    <property type="entry name" value="PPR_At4g14850-like_plant"/>
</dbReference>